<keyword evidence="1" id="KW-0597">Phosphoprotein</keyword>
<feature type="domain" description="HTH LytTR-type" evidence="3">
    <location>
        <begin position="148"/>
        <end position="216"/>
    </location>
</feature>
<gene>
    <name evidence="4" type="ORF">DYU11_15665</name>
</gene>
<accession>A0A418M8M9</accession>
<evidence type="ECO:0000256" key="1">
    <source>
        <dbReference type="PROSITE-ProRule" id="PRU00169"/>
    </source>
</evidence>
<dbReference type="InterPro" id="IPR001789">
    <property type="entry name" value="Sig_transdc_resp-reg_receiver"/>
</dbReference>
<dbReference type="Pfam" id="PF04397">
    <property type="entry name" value="LytTR"/>
    <property type="match status" value="1"/>
</dbReference>
<dbReference type="GO" id="GO:0000156">
    <property type="term" value="F:phosphorelay response regulator activity"/>
    <property type="evidence" value="ECO:0007669"/>
    <property type="project" value="TreeGrafter"/>
</dbReference>
<dbReference type="GO" id="GO:0003677">
    <property type="term" value="F:DNA binding"/>
    <property type="evidence" value="ECO:0007669"/>
    <property type="project" value="UniProtKB-KW"/>
</dbReference>
<protein>
    <submittedName>
        <fullName evidence="4">DNA-binding response regulator</fullName>
    </submittedName>
</protein>
<feature type="domain" description="Response regulatory" evidence="2">
    <location>
        <begin position="4"/>
        <end position="115"/>
    </location>
</feature>
<dbReference type="OrthoDB" id="1646880at2"/>
<dbReference type="Gene3D" id="2.40.50.1020">
    <property type="entry name" value="LytTr DNA-binding domain"/>
    <property type="match status" value="1"/>
</dbReference>
<dbReference type="InterPro" id="IPR007492">
    <property type="entry name" value="LytTR_DNA-bd_dom"/>
</dbReference>
<dbReference type="SMART" id="SM00448">
    <property type="entry name" value="REC"/>
    <property type="match status" value="1"/>
</dbReference>
<dbReference type="SMART" id="SM00850">
    <property type="entry name" value="LytTR"/>
    <property type="match status" value="1"/>
</dbReference>
<dbReference type="PANTHER" id="PTHR45526:SF1">
    <property type="entry name" value="TRANSCRIPTIONAL REGULATORY PROTEIN DCUR-RELATED"/>
    <property type="match status" value="1"/>
</dbReference>
<evidence type="ECO:0000259" key="3">
    <source>
        <dbReference type="PROSITE" id="PS50930"/>
    </source>
</evidence>
<dbReference type="PROSITE" id="PS50930">
    <property type="entry name" value="HTH_LYTTR"/>
    <property type="match status" value="1"/>
</dbReference>
<dbReference type="AlphaFoldDB" id="A0A418M8M9"/>
<dbReference type="Proteomes" id="UP000283523">
    <property type="component" value="Unassembled WGS sequence"/>
</dbReference>
<keyword evidence="5" id="KW-1185">Reference proteome</keyword>
<dbReference type="InterPro" id="IPR051271">
    <property type="entry name" value="2C-system_Tx_regulators"/>
</dbReference>
<sequence length="250" mass="28253">MTIRCLLVDDEPPALEVIESYIDMVDGLEIVGKCHNAIQAFSKLQETQVDLMFLDIKMPKLLGTDFLRSLRQPPRVIFTTAYRDYALDGYELDVVDYLLKPISFERFLRAVSKVMKSEPIQVGTSHTAAIAIPPVEKSTTATTANTFLYFRADRKMVKVFTRDILYVESLKDYVKIITTNAKPLLVKQSISSLEAMLPDADFVRIHRSYIVAIDKITAYTPTHVDVAGQELPIGRLHQKDVGRVLKVGME</sequence>
<dbReference type="PANTHER" id="PTHR45526">
    <property type="entry name" value="TRANSCRIPTIONAL REGULATORY PROTEIN DPIA"/>
    <property type="match status" value="1"/>
</dbReference>
<evidence type="ECO:0000259" key="2">
    <source>
        <dbReference type="PROSITE" id="PS50110"/>
    </source>
</evidence>
<dbReference type="PROSITE" id="PS50110">
    <property type="entry name" value="RESPONSE_REGULATORY"/>
    <property type="match status" value="1"/>
</dbReference>
<comment type="caution">
    <text evidence="4">The sequence shown here is derived from an EMBL/GenBank/DDBJ whole genome shotgun (WGS) entry which is preliminary data.</text>
</comment>
<dbReference type="EMBL" id="QXED01000004">
    <property type="protein sequence ID" value="RIV22452.1"/>
    <property type="molecule type" value="Genomic_DNA"/>
</dbReference>
<proteinExistence type="predicted"/>
<dbReference type="InterPro" id="IPR011006">
    <property type="entry name" value="CheY-like_superfamily"/>
</dbReference>
<dbReference type="Pfam" id="PF00072">
    <property type="entry name" value="Response_reg"/>
    <property type="match status" value="1"/>
</dbReference>
<evidence type="ECO:0000313" key="4">
    <source>
        <dbReference type="EMBL" id="RIV22452.1"/>
    </source>
</evidence>
<name>A0A418M8M9_9BACT</name>
<feature type="modified residue" description="4-aspartylphosphate" evidence="1">
    <location>
        <position position="55"/>
    </location>
</feature>
<organism evidence="4 5">
    <name type="scientific">Fibrisoma montanum</name>
    <dbReference type="NCBI Taxonomy" id="2305895"/>
    <lineage>
        <taxon>Bacteria</taxon>
        <taxon>Pseudomonadati</taxon>
        <taxon>Bacteroidota</taxon>
        <taxon>Cytophagia</taxon>
        <taxon>Cytophagales</taxon>
        <taxon>Spirosomataceae</taxon>
        <taxon>Fibrisoma</taxon>
    </lineage>
</organism>
<dbReference type="Gene3D" id="3.40.50.2300">
    <property type="match status" value="1"/>
</dbReference>
<dbReference type="RefSeq" id="WP_119668637.1">
    <property type="nucleotide sequence ID" value="NZ_QXED01000004.1"/>
</dbReference>
<reference evidence="4 5" key="1">
    <citation type="submission" date="2018-08" db="EMBL/GenBank/DDBJ databases">
        <title>Fibrisoma montanum sp. nov., isolated from Danxia mountain soil.</title>
        <authorList>
            <person name="Huang Y."/>
        </authorList>
    </citation>
    <scope>NUCLEOTIDE SEQUENCE [LARGE SCALE GENOMIC DNA]</scope>
    <source>
        <strain evidence="4 5">HYT19</strain>
    </source>
</reference>
<dbReference type="SUPFAM" id="SSF52172">
    <property type="entry name" value="CheY-like"/>
    <property type="match status" value="1"/>
</dbReference>
<keyword evidence="4" id="KW-0238">DNA-binding</keyword>
<evidence type="ECO:0000313" key="5">
    <source>
        <dbReference type="Proteomes" id="UP000283523"/>
    </source>
</evidence>